<protein>
    <submittedName>
        <fullName evidence="1">DUF4432 family protein</fullName>
    </submittedName>
</protein>
<dbReference type="RefSeq" id="WP_171691404.1">
    <property type="nucleotide sequence ID" value="NZ_WHOC01000115.1"/>
</dbReference>
<gene>
    <name evidence="1" type="ORF">GC102_21855</name>
</gene>
<dbReference type="Pfam" id="PF14486">
    <property type="entry name" value="DUF4432"/>
    <property type="match status" value="1"/>
</dbReference>
<dbReference type="InterPro" id="IPR027839">
    <property type="entry name" value="DUF4432"/>
</dbReference>
<dbReference type="SUPFAM" id="SSF74650">
    <property type="entry name" value="Galactose mutarotase-like"/>
    <property type="match status" value="1"/>
</dbReference>
<dbReference type="Gene3D" id="2.70.98.10">
    <property type="match status" value="1"/>
</dbReference>
<proteinExistence type="predicted"/>
<organism evidence="1 2">
    <name type="scientific">Paenibacillus germinis</name>
    <dbReference type="NCBI Taxonomy" id="2654979"/>
    <lineage>
        <taxon>Bacteria</taxon>
        <taxon>Bacillati</taxon>
        <taxon>Bacillota</taxon>
        <taxon>Bacilli</taxon>
        <taxon>Bacillales</taxon>
        <taxon>Paenibacillaceae</taxon>
        <taxon>Paenibacillus</taxon>
    </lineage>
</organism>
<keyword evidence="2" id="KW-1185">Reference proteome</keyword>
<sequence length="352" mass="40394">MSRYRPQRNYGCRIHDQYTYFGMRTIVLENNLVRISILAGKGTEIFEYLYKPKDLDFMWLTENGVQNPRDYLPTSPDPISTFVDYYPGGWQEVFPNGGPTSVYLGAQFGQHGEVAHMPWDYEIDEDTVERVAVSFRVRTKKMPFQLTKTVSLRNNSPTLILEEKLENLSDIPLRYMWGQHIAFGKPFLRPGCRIYLPDRAKIITESVESPVSTPGRVRRGVSYDWPYGLDKEGRAIDFSVLPSKGTPSEMIYLYGFGNQAWYRVENKSLDMGMKVAWDGAVMPYLWYWQEFGASKGYPWYGRNYNIGLEPFSSYPTLGLGVAVRNNSAGIVESRGVKSFWLKATPYSLNSIS</sequence>
<dbReference type="InterPro" id="IPR014718">
    <property type="entry name" value="GH-type_carb-bd"/>
</dbReference>
<comment type="caution">
    <text evidence="1">The sequence shown here is derived from an EMBL/GenBank/DDBJ whole genome shotgun (WGS) entry which is preliminary data.</text>
</comment>
<accession>A0ABX1Z8Y8</accession>
<dbReference type="Proteomes" id="UP000658690">
    <property type="component" value="Unassembled WGS sequence"/>
</dbReference>
<reference evidence="1 2" key="1">
    <citation type="submission" date="2019-10" db="EMBL/GenBank/DDBJ databases">
        <title>Description of Paenibacillus choica sp. nov.</title>
        <authorList>
            <person name="Carlier A."/>
            <person name="Qi S."/>
        </authorList>
    </citation>
    <scope>NUCLEOTIDE SEQUENCE [LARGE SCALE GENOMIC DNA]</scope>
    <source>
        <strain evidence="1 2">LMG 31460</strain>
    </source>
</reference>
<name>A0ABX1Z8Y8_9BACL</name>
<evidence type="ECO:0000313" key="1">
    <source>
        <dbReference type="EMBL" id="NOU88381.1"/>
    </source>
</evidence>
<dbReference type="EMBL" id="WHOC01000115">
    <property type="protein sequence ID" value="NOU88381.1"/>
    <property type="molecule type" value="Genomic_DNA"/>
</dbReference>
<dbReference type="InterPro" id="IPR011013">
    <property type="entry name" value="Gal_mutarotase_sf_dom"/>
</dbReference>
<evidence type="ECO:0000313" key="2">
    <source>
        <dbReference type="Proteomes" id="UP000658690"/>
    </source>
</evidence>